<dbReference type="Proteomes" id="UP000291236">
    <property type="component" value="Chromosome"/>
</dbReference>
<evidence type="ECO:0000313" key="1">
    <source>
        <dbReference type="EMBL" id="BBH52813.1"/>
    </source>
</evidence>
<reference evidence="1 2" key="1">
    <citation type="submission" date="2018-12" db="EMBL/GenBank/DDBJ databases">
        <title>Rubrispira sanarue gen. nov., sp., nov., a member of the order Silvanigrellales, isolated from a brackish lake in Hamamatsu Japan.</title>
        <authorList>
            <person name="Maejima Y."/>
            <person name="Iino T."/>
            <person name="Muraguchi Y."/>
            <person name="Fukuda K."/>
            <person name="Nojiri H."/>
            <person name="Ohkuma M."/>
            <person name="Moriuchi R."/>
            <person name="Dohra H."/>
            <person name="Kimbara K."/>
            <person name="Shintani M."/>
        </authorList>
    </citation>
    <scope>NUCLEOTIDE SEQUENCE [LARGE SCALE GENOMIC DNA]</scope>
    <source>
        <strain evidence="1 2">RF1110005</strain>
    </source>
</reference>
<organism evidence="1 2">
    <name type="scientific">Fluviispira sanaruensis</name>
    <dbReference type="NCBI Taxonomy" id="2493639"/>
    <lineage>
        <taxon>Bacteria</taxon>
        <taxon>Pseudomonadati</taxon>
        <taxon>Bdellovibrionota</taxon>
        <taxon>Oligoflexia</taxon>
        <taxon>Silvanigrellales</taxon>
        <taxon>Silvanigrellaceae</taxon>
        <taxon>Fluviispira</taxon>
    </lineage>
</organism>
<dbReference type="EMBL" id="AP019368">
    <property type="protein sequence ID" value="BBH52813.1"/>
    <property type="molecule type" value="Genomic_DNA"/>
</dbReference>
<protein>
    <submittedName>
        <fullName evidence="1">Uncharacterized protein</fullName>
    </submittedName>
</protein>
<accession>A0A4P2VI98</accession>
<proteinExistence type="predicted"/>
<name>A0A4P2VI98_FLUSA</name>
<dbReference type="RefSeq" id="WP_130607609.1">
    <property type="nucleotide sequence ID" value="NZ_AP019368.1"/>
</dbReference>
<sequence length="102" mass="10946">MIKSFAVESSSPADFIKKVTDSLAGRELGKIASMSLKENNIVIMFSKLGKSEVIFNVKNEGNGFSCTHSSEKIALTHKALRGDIEGKLAKVLESNGAKVTES</sequence>
<gene>
    <name evidence="1" type="ORF">JCM31447_12560</name>
</gene>
<dbReference type="AlphaFoldDB" id="A0A4P2VI98"/>
<dbReference type="KEGG" id="sbf:JCM31447_12560"/>
<dbReference type="OrthoDB" id="5296077at2"/>
<evidence type="ECO:0000313" key="2">
    <source>
        <dbReference type="Proteomes" id="UP000291236"/>
    </source>
</evidence>
<keyword evidence="2" id="KW-1185">Reference proteome</keyword>